<gene>
    <name evidence="10" type="primary">leuD</name>
    <name evidence="12" type="ORF">PaecuDRAFT_1970</name>
</gene>
<proteinExistence type="inferred from homology"/>
<dbReference type="Pfam" id="PF00694">
    <property type="entry name" value="Aconitase_C"/>
    <property type="match status" value="1"/>
</dbReference>
<dbReference type="RefSeq" id="WP_006037978.1">
    <property type="nucleotide sequence ID" value="NZ_AEDD01000004.1"/>
</dbReference>
<dbReference type="SUPFAM" id="SSF52016">
    <property type="entry name" value="LeuD/IlvD-like"/>
    <property type="match status" value="1"/>
</dbReference>
<comment type="function">
    <text evidence="2 10">Catalyzes the isomerization between 2-isopropylmalate and 3-isopropylmalate, via the formation of 2-isopropylmaleate.</text>
</comment>
<sequence length="199" mass="22821">MEPFQTHTGIVGPVDRSNIDTDAIIPKNFLKRIERTGFGPYLFYEWRFKEDGSRNELFEMNKPRYEGASVLLARANFGCGSSREHAPWTITDFGFRVVIASSFADIFYNNCFKNGLLPVKLDDAAIELLFKETERHEGYTLTVDLENCEIRDAYGLIIPFTLDEFRRQTLLQGLDDIALTLRHIDKIDAFEQRDAIIAG</sequence>
<evidence type="ECO:0000256" key="6">
    <source>
        <dbReference type="ARBA" id="ARBA00022430"/>
    </source>
</evidence>
<keyword evidence="13" id="KW-1185">Reference proteome</keyword>
<comment type="similarity">
    <text evidence="4 10">Belongs to the LeuD family. LeuD type 1 subfamily.</text>
</comment>
<evidence type="ECO:0000256" key="3">
    <source>
        <dbReference type="ARBA" id="ARBA00004729"/>
    </source>
</evidence>
<dbReference type="HAMAP" id="MF_01031">
    <property type="entry name" value="LeuD_type1"/>
    <property type="match status" value="1"/>
</dbReference>
<evidence type="ECO:0000256" key="7">
    <source>
        <dbReference type="ARBA" id="ARBA00022605"/>
    </source>
</evidence>
<keyword evidence="9 10" id="KW-0100">Branched-chain amino acid biosynthesis</keyword>
<dbReference type="GO" id="GO:0003861">
    <property type="term" value="F:3-isopropylmalate dehydratase activity"/>
    <property type="evidence" value="ECO:0007669"/>
    <property type="project" value="UniProtKB-UniRule"/>
</dbReference>
<dbReference type="InterPro" id="IPR015928">
    <property type="entry name" value="Aconitase/3IPM_dehydase_swvl"/>
</dbReference>
<evidence type="ECO:0000313" key="13">
    <source>
        <dbReference type="Proteomes" id="UP000005387"/>
    </source>
</evidence>
<keyword evidence="6 10" id="KW-0432">Leucine biosynthesis</keyword>
<evidence type="ECO:0000256" key="10">
    <source>
        <dbReference type="HAMAP-Rule" id="MF_01031"/>
    </source>
</evidence>
<dbReference type="FunFam" id="3.20.19.10:FF:000003">
    <property type="entry name" value="3-isopropylmalate dehydratase small subunit"/>
    <property type="match status" value="1"/>
</dbReference>
<comment type="pathway">
    <text evidence="3 10">Amino-acid biosynthesis; L-leucine biosynthesis; L-leucine from 3-methyl-2-oxobutanoate: step 2/4.</text>
</comment>
<dbReference type="GO" id="GO:0009098">
    <property type="term" value="P:L-leucine biosynthetic process"/>
    <property type="evidence" value="ECO:0007669"/>
    <property type="project" value="UniProtKB-UniRule"/>
</dbReference>
<name>E0I8L7_9BACL</name>
<evidence type="ECO:0000256" key="9">
    <source>
        <dbReference type="ARBA" id="ARBA00023304"/>
    </source>
</evidence>
<dbReference type="InterPro" id="IPR004431">
    <property type="entry name" value="3-IsopropMal_deHydase_ssu"/>
</dbReference>
<dbReference type="AlphaFoldDB" id="E0I8L7"/>
<dbReference type="eggNOG" id="COG0066">
    <property type="taxonomic scope" value="Bacteria"/>
</dbReference>
<evidence type="ECO:0000256" key="2">
    <source>
        <dbReference type="ARBA" id="ARBA00002695"/>
    </source>
</evidence>
<dbReference type="PANTHER" id="PTHR43345:SF5">
    <property type="entry name" value="3-ISOPROPYLMALATE DEHYDRATASE SMALL SUBUNIT"/>
    <property type="match status" value="1"/>
</dbReference>
<protein>
    <recommendedName>
        <fullName evidence="10">3-isopropylmalate dehydratase small subunit</fullName>
        <ecNumber evidence="10">4.2.1.33</ecNumber>
    </recommendedName>
    <alternativeName>
        <fullName evidence="10">Alpha-IPM isomerase</fullName>
        <shortName evidence="10">IPMI</shortName>
    </alternativeName>
    <alternativeName>
        <fullName evidence="10">Isopropylmalate isomerase</fullName>
    </alternativeName>
</protein>
<dbReference type="UniPathway" id="UPA00048">
    <property type="reaction ID" value="UER00071"/>
</dbReference>
<dbReference type="Gene3D" id="3.20.19.10">
    <property type="entry name" value="Aconitase, domain 4"/>
    <property type="match status" value="1"/>
</dbReference>
<accession>E0I8L7</accession>
<evidence type="ECO:0000256" key="4">
    <source>
        <dbReference type="ARBA" id="ARBA00009845"/>
    </source>
</evidence>
<keyword evidence="7 10" id="KW-0028">Amino-acid biosynthesis</keyword>
<evidence type="ECO:0000256" key="8">
    <source>
        <dbReference type="ARBA" id="ARBA00023239"/>
    </source>
</evidence>
<evidence type="ECO:0000256" key="1">
    <source>
        <dbReference type="ARBA" id="ARBA00000491"/>
    </source>
</evidence>
<dbReference type="PANTHER" id="PTHR43345">
    <property type="entry name" value="3-ISOPROPYLMALATE DEHYDRATASE SMALL SUBUNIT 2-RELATED-RELATED"/>
    <property type="match status" value="1"/>
</dbReference>
<dbReference type="EC" id="4.2.1.33" evidence="10"/>
<evidence type="ECO:0000256" key="5">
    <source>
        <dbReference type="ARBA" id="ARBA00011271"/>
    </source>
</evidence>
<dbReference type="STRING" id="717606.PaecuDRAFT_1970"/>
<dbReference type="InterPro" id="IPR000573">
    <property type="entry name" value="AconitaseA/IPMdHydase_ssu_swvl"/>
</dbReference>
<dbReference type="GO" id="GO:0009316">
    <property type="term" value="C:3-isopropylmalate dehydratase complex"/>
    <property type="evidence" value="ECO:0007669"/>
    <property type="project" value="InterPro"/>
</dbReference>
<dbReference type="EMBL" id="AEDD01000004">
    <property type="protein sequence ID" value="EFM11522.1"/>
    <property type="molecule type" value="Genomic_DNA"/>
</dbReference>
<comment type="catalytic activity">
    <reaction evidence="1 10">
        <text>(2R,3S)-3-isopropylmalate = (2S)-2-isopropylmalate</text>
        <dbReference type="Rhea" id="RHEA:32287"/>
        <dbReference type="ChEBI" id="CHEBI:1178"/>
        <dbReference type="ChEBI" id="CHEBI:35121"/>
        <dbReference type="EC" id="4.2.1.33"/>
    </reaction>
</comment>
<dbReference type="OrthoDB" id="9777465at2"/>
<dbReference type="CDD" id="cd01577">
    <property type="entry name" value="IPMI_Swivel"/>
    <property type="match status" value="1"/>
</dbReference>
<dbReference type="Proteomes" id="UP000005387">
    <property type="component" value="Unassembled WGS sequence"/>
</dbReference>
<evidence type="ECO:0000259" key="11">
    <source>
        <dbReference type="Pfam" id="PF00694"/>
    </source>
</evidence>
<dbReference type="InterPro" id="IPR050075">
    <property type="entry name" value="LeuD"/>
</dbReference>
<feature type="domain" description="Aconitase A/isopropylmalate dehydratase small subunit swivel" evidence="11">
    <location>
        <begin position="1"/>
        <end position="123"/>
    </location>
</feature>
<dbReference type="NCBIfam" id="NF002458">
    <property type="entry name" value="PRK01641.1"/>
    <property type="match status" value="1"/>
</dbReference>
<keyword evidence="8 10" id="KW-0456">Lyase</keyword>
<evidence type="ECO:0000313" key="12">
    <source>
        <dbReference type="EMBL" id="EFM11522.1"/>
    </source>
</evidence>
<reference evidence="12 13" key="1">
    <citation type="submission" date="2010-07" db="EMBL/GenBank/DDBJ databases">
        <title>The draft genome of Paenibacillus curdlanolyticus YK9.</title>
        <authorList>
            <consortium name="US DOE Joint Genome Institute (JGI-PGF)"/>
            <person name="Lucas S."/>
            <person name="Copeland A."/>
            <person name="Lapidus A."/>
            <person name="Cheng J.-F."/>
            <person name="Bruce D."/>
            <person name="Goodwin L."/>
            <person name="Pitluck S."/>
            <person name="Land M.L."/>
            <person name="Hauser L."/>
            <person name="Chang Y.-J."/>
            <person name="Jeffries C."/>
            <person name="Anderson I.J."/>
            <person name="Johnson E."/>
            <person name="Loganathan U."/>
            <person name="Mulhopadhyay B."/>
            <person name="Kyrpides N."/>
            <person name="Woyke T.J."/>
        </authorList>
    </citation>
    <scope>NUCLEOTIDE SEQUENCE [LARGE SCALE GENOMIC DNA]</scope>
    <source>
        <strain evidence="12 13">YK9</strain>
    </source>
</reference>
<comment type="subunit">
    <text evidence="5 10">Heterodimer of LeuC and LeuD.</text>
</comment>
<organism evidence="12 13">
    <name type="scientific">Paenibacillus curdlanolyticus YK9</name>
    <dbReference type="NCBI Taxonomy" id="717606"/>
    <lineage>
        <taxon>Bacteria</taxon>
        <taxon>Bacillati</taxon>
        <taxon>Bacillota</taxon>
        <taxon>Bacilli</taxon>
        <taxon>Bacillales</taxon>
        <taxon>Paenibacillaceae</taxon>
        <taxon>Paenibacillus</taxon>
    </lineage>
</organism>
<dbReference type="InterPro" id="IPR033940">
    <property type="entry name" value="IPMI_Swivel"/>
</dbReference>
<dbReference type="NCBIfam" id="TIGR00171">
    <property type="entry name" value="leuD"/>
    <property type="match status" value="1"/>
</dbReference>